<dbReference type="InterPro" id="IPR004033">
    <property type="entry name" value="UbiE/COQ5_MeTrFase"/>
</dbReference>
<dbReference type="CDD" id="cd02440">
    <property type="entry name" value="AdoMet_MTases"/>
    <property type="match status" value="1"/>
</dbReference>
<keyword evidence="4" id="KW-0949">S-adenosyl-L-methionine</keyword>
<gene>
    <name evidence="5" type="ORF">DET50_102342</name>
</gene>
<dbReference type="Gene3D" id="3.40.50.150">
    <property type="entry name" value="Vaccinia Virus protein VP39"/>
    <property type="match status" value="1"/>
</dbReference>
<dbReference type="Proteomes" id="UP000252995">
    <property type="component" value="Unassembled WGS sequence"/>
</dbReference>
<dbReference type="EMBL" id="QNRO01000002">
    <property type="protein sequence ID" value="RBP33526.1"/>
    <property type="molecule type" value="Genomic_DNA"/>
</dbReference>
<keyword evidence="3" id="KW-0808">Transferase</keyword>
<accession>A0A366GXR2</accession>
<sequence length="271" mass="28731">MEKEDREAADPFETVAETYDKLLVPALFGQWAAPVANSASVREGQRVLDVACGTGVLARALAQRVGPAGAVSALDINPAMLAVARKKGDPAIDWQEGSAEQLPYGDAQFDAVVSQFGLMLFPDPGRALREMRRVLAPGGRLAVAVFDSLDTLPAYAALADIYARVVAEEVGQALRSPFSLGDTDVLASYFNGAGIDDVVISRAEGRARFPDVDTMVAADVRGWFPFAQIRLDDQTVGTVTREAEQALAAFIGADGAVEFPLPVHIATAVRA</sequence>
<keyword evidence="2 5" id="KW-0489">Methyltransferase</keyword>
<keyword evidence="1" id="KW-0474">Menaquinone biosynthesis</keyword>
<dbReference type="GO" id="GO:0032259">
    <property type="term" value="P:methylation"/>
    <property type="evidence" value="ECO:0007669"/>
    <property type="project" value="UniProtKB-KW"/>
</dbReference>
<dbReference type="AlphaFoldDB" id="A0A366GXR2"/>
<proteinExistence type="predicted"/>
<dbReference type="SUPFAM" id="SSF53335">
    <property type="entry name" value="S-adenosyl-L-methionine-dependent methyltransferases"/>
    <property type="match status" value="1"/>
</dbReference>
<keyword evidence="5" id="KW-0830">Ubiquinone</keyword>
<protein>
    <submittedName>
        <fullName evidence="5">Ubiquinone/menaquinone biosynthesis C-methylase UbiE</fullName>
    </submittedName>
</protein>
<evidence type="ECO:0000313" key="5">
    <source>
        <dbReference type="EMBL" id="RBP33526.1"/>
    </source>
</evidence>
<dbReference type="GO" id="GO:0009234">
    <property type="term" value="P:menaquinone biosynthetic process"/>
    <property type="evidence" value="ECO:0007669"/>
    <property type="project" value="UniProtKB-KW"/>
</dbReference>
<dbReference type="GO" id="GO:0008168">
    <property type="term" value="F:methyltransferase activity"/>
    <property type="evidence" value="ECO:0007669"/>
    <property type="project" value="UniProtKB-KW"/>
</dbReference>
<evidence type="ECO:0000313" key="6">
    <source>
        <dbReference type="Proteomes" id="UP000252995"/>
    </source>
</evidence>
<evidence type="ECO:0000256" key="3">
    <source>
        <dbReference type="ARBA" id="ARBA00022679"/>
    </source>
</evidence>
<dbReference type="PANTHER" id="PTHR43591">
    <property type="entry name" value="METHYLTRANSFERASE"/>
    <property type="match status" value="1"/>
</dbReference>
<comment type="caution">
    <text evidence="5">The sequence shown here is derived from an EMBL/GenBank/DDBJ whole genome shotgun (WGS) entry which is preliminary data.</text>
</comment>
<name>A0A366GXR2_9GAMM</name>
<organism evidence="5 6">
    <name type="scientific">Marinobacter pelagius</name>
    <dbReference type="NCBI Taxonomy" id="379482"/>
    <lineage>
        <taxon>Bacteria</taxon>
        <taxon>Pseudomonadati</taxon>
        <taxon>Pseudomonadota</taxon>
        <taxon>Gammaproteobacteria</taxon>
        <taxon>Pseudomonadales</taxon>
        <taxon>Marinobacteraceae</taxon>
        <taxon>Marinobacter</taxon>
    </lineage>
</organism>
<evidence type="ECO:0000256" key="1">
    <source>
        <dbReference type="ARBA" id="ARBA00022428"/>
    </source>
</evidence>
<evidence type="ECO:0000256" key="4">
    <source>
        <dbReference type="ARBA" id="ARBA00022691"/>
    </source>
</evidence>
<dbReference type="RefSeq" id="WP_181799920.1">
    <property type="nucleotide sequence ID" value="NZ_QNRO01000002.1"/>
</dbReference>
<reference evidence="5 6" key="1">
    <citation type="submission" date="2018-06" db="EMBL/GenBank/DDBJ databases">
        <title>Freshwater and sediment microbial communities from various areas in North America, analyzing microbe dynamics in response to fracking.</title>
        <authorList>
            <person name="Lamendella R."/>
        </authorList>
    </citation>
    <scope>NUCLEOTIDE SEQUENCE [LARGE SCALE GENOMIC DNA]</scope>
    <source>
        <strain evidence="5 6">114J</strain>
    </source>
</reference>
<dbReference type="PANTHER" id="PTHR43591:SF24">
    <property type="entry name" value="2-METHOXY-6-POLYPRENYL-1,4-BENZOQUINOL METHYLASE, MITOCHONDRIAL"/>
    <property type="match status" value="1"/>
</dbReference>
<dbReference type="InterPro" id="IPR029063">
    <property type="entry name" value="SAM-dependent_MTases_sf"/>
</dbReference>
<evidence type="ECO:0000256" key="2">
    <source>
        <dbReference type="ARBA" id="ARBA00022603"/>
    </source>
</evidence>
<dbReference type="Pfam" id="PF01209">
    <property type="entry name" value="Ubie_methyltran"/>
    <property type="match status" value="1"/>
</dbReference>
<dbReference type="PROSITE" id="PS51608">
    <property type="entry name" value="SAM_MT_UBIE"/>
    <property type="match status" value="1"/>
</dbReference>